<reference evidence="5 6" key="1">
    <citation type="submission" date="2018-03" db="EMBL/GenBank/DDBJ databases">
        <title>Genomic Encyclopedia of Archaeal and Bacterial Type Strains, Phase II (KMG-II): from individual species to whole genera.</title>
        <authorList>
            <person name="Goeker M."/>
        </authorList>
    </citation>
    <scope>NUCLEOTIDE SEQUENCE [LARGE SCALE GENOMIC DNA]</scope>
    <source>
        <strain evidence="5 6">DSM 13175</strain>
    </source>
</reference>
<dbReference type="Gene3D" id="2.40.50.100">
    <property type="match status" value="1"/>
</dbReference>
<gene>
    <name evidence="5" type="ORF">CLV38_104135</name>
</gene>
<dbReference type="Gene3D" id="2.40.30.170">
    <property type="match status" value="1"/>
</dbReference>
<evidence type="ECO:0000256" key="1">
    <source>
        <dbReference type="ARBA" id="ARBA00004196"/>
    </source>
</evidence>
<evidence type="ECO:0000313" key="5">
    <source>
        <dbReference type="EMBL" id="PRY83529.1"/>
    </source>
</evidence>
<dbReference type="InterPro" id="IPR058639">
    <property type="entry name" value="BSH_YknX-like"/>
</dbReference>
<dbReference type="GO" id="GO:0030313">
    <property type="term" value="C:cell envelope"/>
    <property type="evidence" value="ECO:0007669"/>
    <property type="project" value="UniProtKB-SubCell"/>
</dbReference>
<dbReference type="InterPro" id="IPR050465">
    <property type="entry name" value="UPF0194_transport"/>
</dbReference>
<evidence type="ECO:0000259" key="4">
    <source>
        <dbReference type="Pfam" id="PF25989"/>
    </source>
</evidence>
<dbReference type="EMBL" id="PVTO01000004">
    <property type="protein sequence ID" value="PRY83529.1"/>
    <property type="molecule type" value="Genomic_DNA"/>
</dbReference>
<sequence length="287" mass="30859">MRGKKWIGLVVFLLFVGFVGYSIYQSSQEDQTITVRTSEVEQGSITEVIVANGIIEPSETQEIAGQGVVTELTVSVGDEVEEGDTLVTYVDGTTFTANFDGTVTEVNVAEEEPDMNAQQGQASIVVSNLNDLQVGLQLSRSDASVIEVDQEVELTYADNLYEGTVTSIDPVATQEQTQLGSSTSLGATITFDSETDGLIAGFEIDADIIVDSVEEALVIPIEALNYDSDNNPYVYTVSNNEVFQVMIETGIQSDARIEVTDGLSEGDLIVLSPGEELEDGVEVELED</sequence>
<name>A0A2T0W9Y7_9LACT</name>
<evidence type="ECO:0000256" key="2">
    <source>
        <dbReference type="ARBA" id="ARBA00023054"/>
    </source>
</evidence>
<proteinExistence type="predicted"/>
<dbReference type="PANTHER" id="PTHR32347:SF14">
    <property type="entry name" value="EFFLUX SYSTEM COMPONENT YKNX-RELATED"/>
    <property type="match status" value="1"/>
</dbReference>
<dbReference type="RefSeq" id="WP_106191552.1">
    <property type="nucleotide sequence ID" value="NZ_PVTO01000004.1"/>
</dbReference>
<keyword evidence="6" id="KW-1185">Reference proteome</keyword>
<dbReference type="Proteomes" id="UP000238205">
    <property type="component" value="Unassembled WGS sequence"/>
</dbReference>
<dbReference type="Gene3D" id="2.40.420.20">
    <property type="match status" value="1"/>
</dbReference>
<dbReference type="SUPFAM" id="SSF51230">
    <property type="entry name" value="Single hybrid motif"/>
    <property type="match status" value="1"/>
</dbReference>
<accession>A0A2T0W9Y7</accession>
<protein>
    <submittedName>
        <fullName evidence="5">HlyD family secretion protein</fullName>
    </submittedName>
</protein>
<dbReference type="OrthoDB" id="2291050at2"/>
<feature type="domain" description="YknX-like C-terminal permuted SH3-like" evidence="4">
    <location>
        <begin position="216"/>
        <end position="284"/>
    </location>
</feature>
<dbReference type="InterPro" id="IPR011053">
    <property type="entry name" value="Single_hybrid_motif"/>
</dbReference>
<dbReference type="Pfam" id="PF25984">
    <property type="entry name" value="BSH_YknX"/>
    <property type="match status" value="1"/>
</dbReference>
<organism evidence="5 6">
    <name type="scientific">Alkalibacterium olivapovliticus</name>
    <dbReference type="NCBI Taxonomy" id="99907"/>
    <lineage>
        <taxon>Bacteria</taxon>
        <taxon>Bacillati</taxon>
        <taxon>Bacillota</taxon>
        <taxon>Bacilli</taxon>
        <taxon>Lactobacillales</taxon>
        <taxon>Carnobacteriaceae</taxon>
        <taxon>Alkalibacterium</taxon>
    </lineage>
</organism>
<comment type="caution">
    <text evidence="5">The sequence shown here is derived from an EMBL/GenBank/DDBJ whole genome shotgun (WGS) entry which is preliminary data.</text>
</comment>
<comment type="subcellular location">
    <subcellularLocation>
        <location evidence="1">Cell envelope</location>
    </subcellularLocation>
</comment>
<evidence type="ECO:0000259" key="3">
    <source>
        <dbReference type="Pfam" id="PF25984"/>
    </source>
</evidence>
<keyword evidence="2" id="KW-0175">Coiled coil</keyword>
<dbReference type="AlphaFoldDB" id="A0A2T0W9Y7"/>
<evidence type="ECO:0000313" key="6">
    <source>
        <dbReference type="Proteomes" id="UP000238205"/>
    </source>
</evidence>
<dbReference type="Pfam" id="PF25989">
    <property type="entry name" value="YknX_C"/>
    <property type="match status" value="1"/>
</dbReference>
<dbReference type="InterPro" id="IPR058637">
    <property type="entry name" value="YknX-like_C"/>
</dbReference>
<feature type="domain" description="YknX-like barrel-sandwich hybrid" evidence="3">
    <location>
        <begin position="66"/>
        <end position="120"/>
    </location>
</feature>
<dbReference type="PANTHER" id="PTHR32347">
    <property type="entry name" value="EFFLUX SYSTEM COMPONENT YKNX-RELATED"/>
    <property type="match status" value="1"/>
</dbReference>